<feature type="domain" description="Thiamine pyrophosphate enzyme N-terminal TPP-binding" evidence="9">
    <location>
        <begin position="5"/>
        <end position="121"/>
    </location>
</feature>
<dbReference type="FunFam" id="3.40.50.970:FF:000007">
    <property type="entry name" value="Acetolactate synthase"/>
    <property type="match status" value="1"/>
</dbReference>
<gene>
    <name evidence="10" type="ORF">SCFA_180016</name>
</gene>
<organism evidence="10">
    <name type="scientific">anaerobic digester metagenome</name>
    <dbReference type="NCBI Taxonomy" id="1263854"/>
    <lineage>
        <taxon>unclassified sequences</taxon>
        <taxon>metagenomes</taxon>
        <taxon>ecological metagenomes</taxon>
    </lineage>
</organism>
<feature type="domain" description="Thiamine pyrophosphate enzyme central" evidence="7">
    <location>
        <begin position="194"/>
        <end position="324"/>
    </location>
</feature>
<evidence type="ECO:0000259" key="9">
    <source>
        <dbReference type="Pfam" id="PF02776"/>
    </source>
</evidence>
<dbReference type="GO" id="GO:0050660">
    <property type="term" value="F:flavin adenine dinucleotide binding"/>
    <property type="evidence" value="ECO:0007669"/>
    <property type="project" value="TreeGrafter"/>
</dbReference>
<dbReference type="GO" id="GO:0005948">
    <property type="term" value="C:acetolactate synthase complex"/>
    <property type="evidence" value="ECO:0007669"/>
    <property type="project" value="TreeGrafter"/>
</dbReference>
<comment type="similarity">
    <text evidence="3 6">Belongs to the TPP enzyme family.</text>
</comment>
<proteinExistence type="inferred from homology"/>
<evidence type="ECO:0000313" key="10">
    <source>
        <dbReference type="EMBL" id="VFU13328.1"/>
    </source>
</evidence>
<name>A0A485M2Z4_9ZZZZ</name>
<dbReference type="Gene3D" id="3.40.50.1220">
    <property type="entry name" value="TPP-binding domain"/>
    <property type="match status" value="1"/>
</dbReference>
<dbReference type="GO" id="GO:0030976">
    <property type="term" value="F:thiamine pyrophosphate binding"/>
    <property type="evidence" value="ECO:0007669"/>
    <property type="project" value="InterPro"/>
</dbReference>
<dbReference type="PROSITE" id="PS00187">
    <property type="entry name" value="TPP_ENZYMES"/>
    <property type="match status" value="1"/>
</dbReference>
<dbReference type="InterPro" id="IPR000399">
    <property type="entry name" value="TPP-bd_CS"/>
</dbReference>
<dbReference type="InterPro" id="IPR029061">
    <property type="entry name" value="THDP-binding"/>
</dbReference>
<evidence type="ECO:0000256" key="6">
    <source>
        <dbReference type="RuleBase" id="RU362132"/>
    </source>
</evidence>
<feature type="domain" description="Thiamine pyrophosphate enzyme TPP-binding" evidence="8">
    <location>
        <begin position="386"/>
        <end position="534"/>
    </location>
</feature>
<dbReference type="Pfam" id="PF00205">
    <property type="entry name" value="TPP_enzyme_M"/>
    <property type="match status" value="1"/>
</dbReference>
<dbReference type="GO" id="GO:0003984">
    <property type="term" value="F:acetolactate synthase activity"/>
    <property type="evidence" value="ECO:0007669"/>
    <property type="project" value="TreeGrafter"/>
</dbReference>
<dbReference type="PANTHER" id="PTHR18968:SF166">
    <property type="entry name" value="2-HYDROXYACYL-COA LYASE 2"/>
    <property type="match status" value="1"/>
</dbReference>
<dbReference type="InterPro" id="IPR012000">
    <property type="entry name" value="Thiamin_PyroP_enz_cen_dom"/>
</dbReference>
<dbReference type="CDD" id="cd02004">
    <property type="entry name" value="TPP_BZL_OCoD_HPCL"/>
    <property type="match status" value="1"/>
</dbReference>
<reference evidence="10" key="1">
    <citation type="submission" date="2019-03" db="EMBL/GenBank/DDBJ databases">
        <authorList>
            <person name="Hao L."/>
        </authorList>
    </citation>
    <scope>NUCLEOTIDE SEQUENCE</scope>
</reference>
<dbReference type="SUPFAM" id="SSF52467">
    <property type="entry name" value="DHS-like NAD/FAD-binding domain"/>
    <property type="match status" value="1"/>
</dbReference>
<evidence type="ECO:0000256" key="5">
    <source>
        <dbReference type="ARBA" id="ARBA00023052"/>
    </source>
</evidence>
<keyword evidence="5 6" id="KW-0786">Thiamine pyrophosphate</keyword>
<dbReference type="CDD" id="cd07035">
    <property type="entry name" value="TPP_PYR_POX_like"/>
    <property type="match status" value="1"/>
</dbReference>
<dbReference type="Pfam" id="PF02775">
    <property type="entry name" value="TPP_enzyme_C"/>
    <property type="match status" value="1"/>
</dbReference>
<dbReference type="Gene3D" id="3.40.50.970">
    <property type="match status" value="2"/>
</dbReference>
<dbReference type="GO" id="GO:0000287">
    <property type="term" value="F:magnesium ion binding"/>
    <property type="evidence" value="ECO:0007669"/>
    <property type="project" value="InterPro"/>
</dbReference>
<dbReference type="Pfam" id="PF02776">
    <property type="entry name" value="TPP_enzyme_N"/>
    <property type="match status" value="1"/>
</dbReference>
<dbReference type="InterPro" id="IPR011766">
    <property type="entry name" value="TPP_enzyme_TPP-bd"/>
</dbReference>
<dbReference type="InterPro" id="IPR012001">
    <property type="entry name" value="Thiamin_PyroP_enz_TPP-bd_dom"/>
</dbReference>
<dbReference type="SUPFAM" id="SSF52518">
    <property type="entry name" value="Thiamin diphosphate-binding fold (THDP-binding)"/>
    <property type="match status" value="2"/>
</dbReference>
<keyword evidence="4" id="KW-0479">Metal-binding</keyword>
<evidence type="ECO:0000256" key="3">
    <source>
        <dbReference type="ARBA" id="ARBA00007812"/>
    </source>
</evidence>
<comment type="cofactor">
    <cofactor evidence="2">
        <name>thiamine diphosphate</name>
        <dbReference type="ChEBI" id="CHEBI:58937"/>
    </cofactor>
</comment>
<dbReference type="InterPro" id="IPR029035">
    <property type="entry name" value="DHS-like_NAD/FAD-binding_dom"/>
</dbReference>
<evidence type="ECO:0000256" key="4">
    <source>
        <dbReference type="ARBA" id="ARBA00022723"/>
    </source>
</evidence>
<dbReference type="AlphaFoldDB" id="A0A485M2Z4"/>
<dbReference type="InterPro" id="IPR045229">
    <property type="entry name" value="TPP_enz"/>
</dbReference>
<accession>A0A485M2Z4</accession>
<sequence length="555" mass="59913">MADISGGHLVARYLKQVEGVEVVFSLSGGHIDRIYDGLLEEKVRLIDVRHEQAAAMMAHAWSIYRGQTGVCLVTAGPGFTNALTGVVNAQLENAPMVVISGTAPVRDCEKGALQEMKQADMIKSTVKWSGICHDVRRIPEFLAIAFRQASTGRKGPVFLELPPDILNVKVSEDQVVWPARGISSYSCQPDPEAVEKAAELINRAERPLIIGGGGMGASDCEDEFRQFVEKTGIPFFLINTARGTLPDDHPLSLWDGGMMAMLTAASQTDLVIALGVRFNWLLMYGQVFPQAKLVRVDINPAEIDRNRAADVGLVGDVQLSLKALIGFVEEKRHDAWLKGLKDIYMPMTAEETAARNTPSDPIHPHRLIALTREAAGDDAIYIIDGGDTSYYGAVGLKAKERAAVYASAGGQFGCLGTGIPFALAAKLARPDKQVVLINGDGSFGLNAMEFDTAVRHDIPILCIVNNDQAWGMIKHGQELCYGGERVIGSHLGAVRYDKVVEALGGYGELVEKDADLLPAIKRALASGKPACVNVMTDTCAISPMTLQFIDGLKME</sequence>
<dbReference type="GO" id="GO:0009097">
    <property type="term" value="P:isoleucine biosynthetic process"/>
    <property type="evidence" value="ECO:0007669"/>
    <property type="project" value="TreeGrafter"/>
</dbReference>
<evidence type="ECO:0000256" key="2">
    <source>
        <dbReference type="ARBA" id="ARBA00001964"/>
    </source>
</evidence>
<comment type="cofactor">
    <cofactor evidence="1">
        <name>Mg(2+)</name>
        <dbReference type="ChEBI" id="CHEBI:18420"/>
    </cofactor>
</comment>
<dbReference type="PANTHER" id="PTHR18968">
    <property type="entry name" value="THIAMINE PYROPHOSPHATE ENZYMES"/>
    <property type="match status" value="1"/>
</dbReference>
<evidence type="ECO:0000259" key="8">
    <source>
        <dbReference type="Pfam" id="PF02775"/>
    </source>
</evidence>
<evidence type="ECO:0000256" key="1">
    <source>
        <dbReference type="ARBA" id="ARBA00001946"/>
    </source>
</evidence>
<evidence type="ECO:0000259" key="7">
    <source>
        <dbReference type="Pfam" id="PF00205"/>
    </source>
</evidence>
<protein>
    <submittedName>
        <fullName evidence="10">Thiamine pyrophosphate-binding protein</fullName>
    </submittedName>
</protein>
<dbReference type="GO" id="GO:0009099">
    <property type="term" value="P:L-valine biosynthetic process"/>
    <property type="evidence" value="ECO:0007669"/>
    <property type="project" value="TreeGrafter"/>
</dbReference>
<dbReference type="EMBL" id="CAADRM010000079">
    <property type="protein sequence ID" value="VFU13328.1"/>
    <property type="molecule type" value="Genomic_DNA"/>
</dbReference>